<dbReference type="AlphaFoldDB" id="A0A7W8XL23"/>
<evidence type="ECO:0000313" key="1">
    <source>
        <dbReference type="EMBL" id="MBB5564816.1"/>
    </source>
</evidence>
<comment type="caution">
    <text evidence="1">The sequence shown here is derived from an EMBL/GenBank/DDBJ whole genome shotgun (WGS) entry which is preliminary data.</text>
</comment>
<evidence type="ECO:0000313" key="2">
    <source>
        <dbReference type="Proteomes" id="UP000528824"/>
    </source>
</evidence>
<organism evidence="1 2">
    <name type="scientific">Rhizobium lentis</name>
    <dbReference type="NCBI Taxonomy" id="1138194"/>
    <lineage>
        <taxon>Bacteria</taxon>
        <taxon>Pseudomonadati</taxon>
        <taxon>Pseudomonadota</taxon>
        <taxon>Alphaproteobacteria</taxon>
        <taxon>Hyphomicrobiales</taxon>
        <taxon>Rhizobiaceae</taxon>
        <taxon>Rhizobium/Agrobacterium group</taxon>
        <taxon>Rhizobium</taxon>
    </lineage>
</organism>
<dbReference type="EMBL" id="JACHBC010000033">
    <property type="protein sequence ID" value="MBB5564816.1"/>
    <property type="molecule type" value="Genomic_DNA"/>
</dbReference>
<sequence length="56" mass="6566">MKVDELLCRQETIVRRSHDNGKSVDADNELLMRLCDRKRRIIDRVIRIEAALDAKS</sequence>
<dbReference type="RefSeq" id="WP_183920429.1">
    <property type="nucleotide sequence ID" value="NZ_JACHBB010000033.1"/>
</dbReference>
<protein>
    <submittedName>
        <fullName evidence="1">Uncharacterized protein</fullName>
    </submittedName>
</protein>
<reference evidence="1 2" key="1">
    <citation type="submission" date="2020-08" db="EMBL/GenBank/DDBJ databases">
        <title>Genomic Encyclopedia of Type Strains, Phase IV (KMG-V): Genome sequencing to study the core and pangenomes of soil and plant-associated prokaryotes.</title>
        <authorList>
            <person name="Whitman W."/>
        </authorList>
    </citation>
    <scope>NUCLEOTIDE SEQUENCE [LARGE SCALE GENOMIC DNA]</scope>
    <source>
        <strain evidence="1 2">SEMIA 4034</strain>
    </source>
</reference>
<proteinExistence type="predicted"/>
<gene>
    <name evidence="1" type="ORF">GGI59_006527</name>
</gene>
<dbReference type="Proteomes" id="UP000528824">
    <property type="component" value="Unassembled WGS sequence"/>
</dbReference>
<keyword evidence="2" id="KW-1185">Reference proteome</keyword>
<accession>A0A7W8XL23</accession>
<name>A0A7W8XL23_9HYPH</name>